<dbReference type="EMBL" id="NIDE01000014">
    <property type="protein sequence ID" value="OWK37872.1"/>
    <property type="molecule type" value="Genomic_DNA"/>
</dbReference>
<dbReference type="AlphaFoldDB" id="A0A225D8U3"/>
<evidence type="ECO:0000256" key="1">
    <source>
        <dbReference type="SAM" id="MobiDB-lite"/>
    </source>
</evidence>
<protein>
    <submittedName>
        <fullName evidence="2">Uncharacterized protein</fullName>
    </submittedName>
</protein>
<feature type="region of interest" description="Disordered" evidence="1">
    <location>
        <begin position="1"/>
        <end position="41"/>
    </location>
</feature>
<sequence>MIVNDTIPPARAPSPPAPPRVPPPPAAVPPPAAPAAPPTRLSAGAHKVLEQEMLRRMIDQLSDRAQMPNAWHELASRGDTAVPVLLEALERREMEIRHLAHRLLESVTGEQLEFQANAADDVRLRQVAHLRAKLDRRG</sequence>
<comment type="caution">
    <text evidence="2">The sequence shown here is derived from an EMBL/GenBank/DDBJ whole genome shotgun (WGS) entry which is preliminary data.</text>
</comment>
<proteinExistence type="predicted"/>
<gene>
    <name evidence="2" type="ORF">FRUB_06992</name>
</gene>
<keyword evidence="3" id="KW-1185">Reference proteome</keyword>
<feature type="compositionally biased region" description="Pro residues" evidence="1">
    <location>
        <begin position="10"/>
        <end position="37"/>
    </location>
</feature>
<reference evidence="3" key="1">
    <citation type="submission" date="2017-06" db="EMBL/GenBank/DDBJ databases">
        <title>Genome analysis of Fimbriiglobus ruber SP5, the first member of the order Planctomycetales with confirmed chitinolytic capability.</title>
        <authorList>
            <person name="Ravin N.V."/>
            <person name="Rakitin A.L."/>
            <person name="Ivanova A.A."/>
            <person name="Beletsky A.V."/>
            <person name="Kulichevskaya I.S."/>
            <person name="Mardanov A.V."/>
            <person name="Dedysh S.N."/>
        </authorList>
    </citation>
    <scope>NUCLEOTIDE SEQUENCE [LARGE SCALE GENOMIC DNA]</scope>
    <source>
        <strain evidence="3">SP5</strain>
    </source>
</reference>
<evidence type="ECO:0000313" key="3">
    <source>
        <dbReference type="Proteomes" id="UP000214646"/>
    </source>
</evidence>
<evidence type="ECO:0000313" key="2">
    <source>
        <dbReference type="EMBL" id="OWK37872.1"/>
    </source>
</evidence>
<dbReference type="RefSeq" id="WP_088257707.1">
    <property type="nucleotide sequence ID" value="NZ_NIDE01000014.1"/>
</dbReference>
<dbReference type="Proteomes" id="UP000214646">
    <property type="component" value="Unassembled WGS sequence"/>
</dbReference>
<organism evidence="2 3">
    <name type="scientific">Fimbriiglobus ruber</name>
    <dbReference type="NCBI Taxonomy" id="1908690"/>
    <lineage>
        <taxon>Bacteria</taxon>
        <taxon>Pseudomonadati</taxon>
        <taxon>Planctomycetota</taxon>
        <taxon>Planctomycetia</taxon>
        <taxon>Gemmatales</taxon>
        <taxon>Gemmataceae</taxon>
        <taxon>Fimbriiglobus</taxon>
    </lineage>
</organism>
<accession>A0A225D8U3</accession>
<name>A0A225D8U3_9BACT</name>